<evidence type="ECO:0000259" key="12">
    <source>
        <dbReference type="PROSITE" id="PS01033"/>
    </source>
</evidence>
<dbReference type="CDD" id="cd19753">
    <property type="entry name" value="Mb-like_oxidoreductase"/>
    <property type="match status" value="1"/>
</dbReference>
<comment type="catalytic activity">
    <reaction evidence="9">
        <text>2 nitric oxide + NADH + 2 O2 = 2 nitrate + NAD(+) + H(+)</text>
        <dbReference type="Rhea" id="RHEA:19469"/>
        <dbReference type="ChEBI" id="CHEBI:15378"/>
        <dbReference type="ChEBI" id="CHEBI:15379"/>
        <dbReference type="ChEBI" id="CHEBI:16480"/>
        <dbReference type="ChEBI" id="CHEBI:17632"/>
        <dbReference type="ChEBI" id="CHEBI:57540"/>
        <dbReference type="ChEBI" id="CHEBI:57945"/>
        <dbReference type="EC" id="1.14.12.17"/>
    </reaction>
</comment>
<dbReference type="GO" id="GO:0051537">
    <property type="term" value="F:2 iron, 2 sulfur cluster binding"/>
    <property type="evidence" value="ECO:0007669"/>
    <property type="project" value="UniProtKB-KW"/>
</dbReference>
<dbReference type="GO" id="GO:0005344">
    <property type="term" value="F:oxygen carrier activity"/>
    <property type="evidence" value="ECO:0007669"/>
    <property type="project" value="UniProtKB-KW"/>
</dbReference>
<dbReference type="InterPro" id="IPR000971">
    <property type="entry name" value="Globin"/>
</dbReference>
<keyword evidence="8" id="KW-0520">NAD</keyword>
<dbReference type="Pfam" id="PF00970">
    <property type="entry name" value="FAD_binding_6"/>
    <property type="match status" value="1"/>
</dbReference>
<dbReference type="InterPro" id="IPR050415">
    <property type="entry name" value="MRET"/>
</dbReference>
<comment type="cofactor">
    <cofactor evidence="1">
        <name>heme b</name>
        <dbReference type="ChEBI" id="CHEBI:60344"/>
    </cofactor>
</comment>
<reference evidence="15" key="1">
    <citation type="submission" date="2016-10" db="EMBL/GenBank/DDBJ databases">
        <authorList>
            <person name="Varghese N."/>
            <person name="Submissions S."/>
        </authorList>
    </citation>
    <scope>NUCLEOTIDE SEQUENCE [LARGE SCALE GENOMIC DNA]</scope>
    <source>
        <strain evidence="15">IBRC-M 10403</strain>
    </source>
</reference>
<proteinExistence type="inferred from homology"/>
<dbReference type="InterPro" id="IPR001433">
    <property type="entry name" value="OxRdtase_FAD/NAD-bd"/>
</dbReference>
<evidence type="ECO:0000256" key="11">
    <source>
        <dbReference type="RuleBase" id="RU000356"/>
    </source>
</evidence>
<evidence type="ECO:0000256" key="10">
    <source>
        <dbReference type="ARBA" id="ARBA00049433"/>
    </source>
</evidence>
<keyword evidence="7" id="KW-0411">Iron-sulfur</keyword>
<dbReference type="GO" id="GO:0008941">
    <property type="term" value="F:nitric oxide dioxygenase NAD(P)H activity"/>
    <property type="evidence" value="ECO:0007669"/>
    <property type="project" value="UniProtKB-EC"/>
</dbReference>
<dbReference type="PROSITE" id="PS51384">
    <property type="entry name" value="FAD_FR"/>
    <property type="match status" value="1"/>
</dbReference>
<feature type="domain" description="FAD-binding FR-type" evidence="13">
    <location>
        <begin position="192"/>
        <end position="292"/>
    </location>
</feature>
<gene>
    <name evidence="14" type="ORF">SAMN05216174_10576</name>
</gene>
<dbReference type="Pfam" id="PF00042">
    <property type="entry name" value="Globin"/>
    <property type="match status" value="1"/>
</dbReference>
<keyword evidence="11" id="KW-0479">Metal-binding</keyword>
<dbReference type="EC" id="1.14.12.17" evidence="4"/>
<organism evidence="14 15">
    <name type="scientific">Actinokineospora iranica</name>
    <dbReference type="NCBI Taxonomy" id="1271860"/>
    <lineage>
        <taxon>Bacteria</taxon>
        <taxon>Bacillati</taxon>
        <taxon>Actinomycetota</taxon>
        <taxon>Actinomycetes</taxon>
        <taxon>Pseudonocardiales</taxon>
        <taxon>Pseudonocardiaceae</taxon>
        <taxon>Actinokineospora</taxon>
    </lineage>
</organism>
<dbReference type="SUPFAM" id="SSF46458">
    <property type="entry name" value="Globin-like"/>
    <property type="match status" value="1"/>
</dbReference>
<sequence length="424" mass="47432">MHRYRGVSLVRRPEAARTALVRHWKGGVKPRTMTANAVVSPIPTSKPRTESPTAVNTMVRLVRESFAVVEPHAEQVAQFFYAMLFSIAPSARDMFPANMQVQRSRLLRALVHVVQMVDRPDDLVPFLRQLGRDHRKFGVVSAHYEAVGMALIAAVKRHAGGMWNDETERAWAEAYTIMARAMLDAAAADDGPAWWPAQVVDHERIGWDLAVVRVRPDFPVPYVPGQYLSVEVPQRPRLWRYLTPANAPRDDGVIEFHIRGVDQGWVSRSVVAHTKPGDVWRLGPPMGRITVDREADRDILMIAGGTGIAPMRAIIDHLAQWGENPHVHLFTGGRVREDLYDLTHLQNVAVTNPWLTVVPVLENEPDAPGFEHGTLADVVTRYGAWEDRHVLVSGSPAMIRSTVSRMLVAGTPLDHITYDPFTLD</sequence>
<dbReference type="InterPro" id="IPR009050">
    <property type="entry name" value="Globin-like_sf"/>
</dbReference>
<comment type="similarity">
    <text evidence="3">In the C-terminal section; belongs to the flavoprotein pyridine nucleotide cytochrome reductase family.</text>
</comment>
<evidence type="ECO:0000256" key="2">
    <source>
        <dbReference type="ARBA" id="ARBA00001974"/>
    </source>
</evidence>
<evidence type="ECO:0000256" key="3">
    <source>
        <dbReference type="ARBA" id="ARBA00006401"/>
    </source>
</evidence>
<dbReference type="InterPro" id="IPR039261">
    <property type="entry name" value="FNR_nucleotide-bd"/>
</dbReference>
<evidence type="ECO:0000256" key="5">
    <source>
        <dbReference type="ARBA" id="ARBA00022714"/>
    </source>
</evidence>
<feature type="domain" description="Globin" evidence="12">
    <location>
        <begin position="51"/>
        <end position="187"/>
    </location>
</feature>
<dbReference type="PRINTS" id="PR00410">
    <property type="entry name" value="PHEHYDRXLASE"/>
</dbReference>
<dbReference type="InterPro" id="IPR017927">
    <property type="entry name" value="FAD-bd_FR_type"/>
</dbReference>
<comment type="catalytic activity">
    <reaction evidence="10">
        <text>2 nitric oxide + NADPH + 2 O2 = 2 nitrate + NADP(+) + H(+)</text>
        <dbReference type="Rhea" id="RHEA:19465"/>
        <dbReference type="ChEBI" id="CHEBI:15378"/>
        <dbReference type="ChEBI" id="CHEBI:15379"/>
        <dbReference type="ChEBI" id="CHEBI:16480"/>
        <dbReference type="ChEBI" id="CHEBI:17632"/>
        <dbReference type="ChEBI" id="CHEBI:57783"/>
        <dbReference type="ChEBI" id="CHEBI:58349"/>
        <dbReference type="EC" id="1.14.12.17"/>
    </reaction>
</comment>
<keyword evidence="11" id="KW-0561">Oxygen transport</keyword>
<evidence type="ECO:0000256" key="9">
    <source>
        <dbReference type="ARBA" id="ARBA00048649"/>
    </source>
</evidence>
<dbReference type="PROSITE" id="PS01033">
    <property type="entry name" value="GLOBIN"/>
    <property type="match status" value="1"/>
</dbReference>
<dbReference type="CDD" id="cd06187">
    <property type="entry name" value="O2ase_reductase_like"/>
    <property type="match status" value="1"/>
</dbReference>
<dbReference type="Gene3D" id="3.40.50.80">
    <property type="entry name" value="Nucleotide-binding domain of ferredoxin-NADP reductase (FNR) module"/>
    <property type="match status" value="1"/>
</dbReference>
<dbReference type="EMBL" id="FMZZ01000005">
    <property type="protein sequence ID" value="SDC86992.1"/>
    <property type="molecule type" value="Genomic_DNA"/>
</dbReference>
<dbReference type="InterPro" id="IPR017938">
    <property type="entry name" value="Riboflavin_synthase-like_b-brl"/>
</dbReference>
<dbReference type="AlphaFoldDB" id="A0A1G6Q3F1"/>
<dbReference type="GO" id="GO:0019825">
    <property type="term" value="F:oxygen binding"/>
    <property type="evidence" value="ECO:0007669"/>
    <property type="project" value="InterPro"/>
</dbReference>
<comment type="similarity">
    <text evidence="11">Belongs to the globin family.</text>
</comment>
<accession>A0A1G6Q3F1</accession>
<evidence type="ECO:0000256" key="8">
    <source>
        <dbReference type="ARBA" id="ARBA00023027"/>
    </source>
</evidence>
<keyword evidence="6" id="KW-0521">NADP</keyword>
<dbReference type="SUPFAM" id="SSF63380">
    <property type="entry name" value="Riboflavin synthase domain-like"/>
    <property type="match status" value="1"/>
</dbReference>
<dbReference type="SUPFAM" id="SSF52343">
    <property type="entry name" value="Ferredoxin reductase-like, C-terminal NADP-linked domain"/>
    <property type="match status" value="1"/>
</dbReference>
<evidence type="ECO:0000256" key="7">
    <source>
        <dbReference type="ARBA" id="ARBA00023014"/>
    </source>
</evidence>
<evidence type="ECO:0000259" key="13">
    <source>
        <dbReference type="PROSITE" id="PS51384"/>
    </source>
</evidence>
<dbReference type="STRING" id="1271860.SAMN05216174_10576"/>
<comment type="cofactor">
    <cofactor evidence="2">
        <name>FAD</name>
        <dbReference type="ChEBI" id="CHEBI:57692"/>
    </cofactor>
</comment>
<name>A0A1G6Q3F1_9PSEU</name>
<evidence type="ECO:0000256" key="4">
    <source>
        <dbReference type="ARBA" id="ARBA00012229"/>
    </source>
</evidence>
<keyword evidence="11" id="KW-0813">Transport</keyword>
<evidence type="ECO:0000256" key="6">
    <source>
        <dbReference type="ARBA" id="ARBA00022857"/>
    </source>
</evidence>
<dbReference type="InterPro" id="IPR012292">
    <property type="entry name" value="Globin/Proto"/>
</dbReference>
<evidence type="ECO:0000313" key="14">
    <source>
        <dbReference type="EMBL" id="SDC86992.1"/>
    </source>
</evidence>
<protein>
    <recommendedName>
        <fullName evidence="4">nitric oxide dioxygenase</fullName>
        <ecNumber evidence="4">1.14.12.17</ecNumber>
    </recommendedName>
</protein>
<keyword evidence="11" id="KW-0349">Heme</keyword>
<evidence type="ECO:0000313" key="15">
    <source>
        <dbReference type="Proteomes" id="UP000199501"/>
    </source>
</evidence>
<keyword evidence="5" id="KW-0001">2Fe-2S</keyword>
<dbReference type="PANTHER" id="PTHR47354">
    <property type="entry name" value="NADH OXIDOREDUCTASE HCR"/>
    <property type="match status" value="1"/>
</dbReference>
<dbReference type="GO" id="GO:0020037">
    <property type="term" value="F:heme binding"/>
    <property type="evidence" value="ECO:0007669"/>
    <property type="project" value="InterPro"/>
</dbReference>
<keyword evidence="15" id="KW-1185">Reference proteome</keyword>
<dbReference type="PANTHER" id="PTHR47354:SF5">
    <property type="entry name" value="PROTEIN RFBI"/>
    <property type="match status" value="1"/>
</dbReference>
<dbReference type="Proteomes" id="UP000199501">
    <property type="component" value="Unassembled WGS sequence"/>
</dbReference>
<evidence type="ECO:0000256" key="1">
    <source>
        <dbReference type="ARBA" id="ARBA00001970"/>
    </source>
</evidence>
<dbReference type="InterPro" id="IPR008333">
    <property type="entry name" value="Cbr1-like_FAD-bd_dom"/>
</dbReference>
<keyword evidence="11" id="KW-0408">Iron</keyword>
<dbReference type="Gene3D" id="2.40.30.10">
    <property type="entry name" value="Translation factors"/>
    <property type="match status" value="1"/>
</dbReference>
<dbReference type="Gene3D" id="1.10.490.10">
    <property type="entry name" value="Globins"/>
    <property type="match status" value="1"/>
</dbReference>
<dbReference type="Pfam" id="PF00175">
    <property type="entry name" value="NAD_binding_1"/>
    <property type="match status" value="1"/>
</dbReference>